<evidence type="ECO:0000313" key="6">
    <source>
        <dbReference type="EMBL" id="BBO92163.1"/>
    </source>
</evidence>
<dbReference type="FunFam" id="1.10.10.10:FF:000056">
    <property type="entry name" value="IclR family transcriptional regulator"/>
    <property type="match status" value="1"/>
</dbReference>
<evidence type="ECO:0000256" key="1">
    <source>
        <dbReference type="ARBA" id="ARBA00023015"/>
    </source>
</evidence>
<sequence length="264" mass="29548">MEQNTNKKKSIYHVQALDRALDIVDLFTFQQRKLNLSDVVTHTGLKKTTAKRLLSNLTDRGYLKQDPQTKIYELGLRLFELGSVVHAGFSVRKAAENHIERLRDQTGLNVLLGQCLEDHLVYVDKREGTGWIKISSSVGEQRPLHFGMLGQVLMADMPMEKVQELLTVYPLEAHTPESITDPERFYQRLADIRRQDYVIETGEAHPGILGIAAPVRDVSGKVVAALGAAIPFPDYTDAKQVSHALELVRQAAADISTELGHQKN</sequence>
<evidence type="ECO:0000256" key="3">
    <source>
        <dbReference type="ARBA" id="ARBA00023163"/>
    </source>
</evidence>
<dbReference type="RefSeq" id="WP_155312942.1">
    <property type="nucleotide sequence ID" value="NZ_AP021879.1"/>
</dbReference>
<organism evidence="6 7">
    <name type="scientific">Desulfosarcina ovata subsp. ovata</name>
    <dbReference type="NCBI Taxonomy" id="2752305"/>
    <lineage>
        <taxon>Bacteria</taxon>
        <taxon>Pseudomonadati</taxon>
        <taxon>Thermodesulfobacteriota</taxon>
        <taxon>Desulfobacteria</taxon>
        <taxon>Desulfobacterales</taxon>
        <taxon>Desulfosarcinaceae</taxon>
        <taxon>Desulfosarcina</taxon>
    </lineage>
</organism>
<dbReference type="InterPro" id="IPR005471">
    <property type="entry name" value="Tscrpt_reg_IclR_N"/>
</dbReference>
<accession>A0A5K8AHJ0</accession>
<dbReference type="InterPro" id="IPR029016">
    <property type="entry name" value="GAF-like_dom_sf"/>
</dbReference>
<dbReference type="Proteomes" id="UP000422108">
    <property type="component" value="Chromosome"/>
</dbReference>
<dbReference type="InterPro" id="IPR036388">
    <property type="entry name" value="WH-like_DNA-bd_sf"/>
</dbReference>
<dbReference type="InterPro" id="IPR036390">
    <property type="entry name" value="WH_DNA-bd_sf"/>
</dbReference>
<feature type="domain" description="HTH iclR-type" evidence="4">
    <location>
        <begin position="14"/>
        <end position="76"/>
    </location>
</feature>
<evidence type="ECO:0000259" key="5">
    <source>
        <dbReference type="PROSITE" id="PS51078"/>
    </source>
</evidence>
<keyword evidence="7" id="KW-1185">Reference proteome</keyword>
<dbReference type="InterPro" id="IPR014757">
    <property type="entry name" value="Tscrpt_reg_IclR_C"/>
</dbReference>
<dbReference type="InterPro" id="IPR050707">
    <property type="entry name" value="HTH_MetabolicPath_Reg"/>
</dbReference>
<dbReference type="SUPFAM" id="SSF55781">
    <property type="entry name" value="GAF domain-like"/>
    <property type="match status" value="1"/>
</dbReference>
<evidence type="ECO:0000313" key="7">
    <source>
        <dbReference type="Proteomes" id="UP000422108"/>
    </source>
</evidence>
<proteinExistence type="predicted"/>
<dbReference type="Pfam" id="PF01614">
    <property type="entry name" value="IclR_C"/>
    <property type="match status" value="1"/>
</dbReference>
<keyword evidence="3" id="KW-0804">Transcription</keyword>
<gene>
    <name evidence="6" type="ORF">DSCOOX_53430</name>
</gene>
<dbReference type="PROSITE" id="PS51078">
    <property type="entry name" value="ICLR_ED"/>
    <property type="match status" value="1"/>
</dbReference>
<keyword evidence="2" id="KW-0238">DNA-binding</keyword>
<dbReference type="Gene3D" id="1.10.10.10">
    <property type="entry name" value="Winged helix-like DNA-binding domain superfamily/Winged helix DNA-binding domain"/>
    <property type="match status" value="1"/>
</dbReference>
<name>A0A5K8AHJ0_9BACT</name>
<dbReference type="Gene3D" id="3.30.450.40">
    <property type="match status" value="1"/>
</dbReference>
<evidence type="ECO:0000256" key="2">
    <source>
        <dbReference type="ARBA" id="ARBA00023125"/>
    </source>
</evidence>
<dbReference type="EMBL" id="AP021879">
    <property type="protein sequence ID" value="BBO92163.1"/>
    <property type="molecule type" value="Genomic_DNA"/>
</dbReference>
<dbReference type="PANTHER" id="PTHR30136:SF35">
    <property type="entry name" value="HTH-TYPE TRANSCRIPTIONAL REGULATOR RV1719"/>
    <property type="match status" value="1"/>
</dbReference>
<dbReference type="SUPFAM" id="SSF46785">
    <property type="entry name" value="Winged helix' DNA-binding domain"/>
    <property type="match status" value="1"/>
</dbReference>
<dbReference type="AlphaFoldDB" id="A0A5K8AHJ0"/>
<protein>
    <submittedName>
        <fullName evidence="6">IclR family transcriptional regulator</fullName>
    </submittedName>
</protein>
<dbReference type="PROSITE" id="PS51077">
    <property type="entry name" value="HTH_ICLR"/>
    <property type="match status" value="1"/>
</dbReference>
<dbReference type="GO" id="GO:0003677">
    <property type="term" value="F:DNA binding"/>
    <property type="evidence" value="ECO:0007669"/>
    <property type="project" value="UniProtKB-KW"/>
</dbReference>
<dbReference type="SMART" id="SM00346">
    <property type="entry name" value="HTH_ICLR"/>
    <property type="match status" value="1"/>
</dbReference>
<feature type="domain" description="IclR-ED" evidence="5">
    <location>
        <begin position="77"/>
        <end position="261"/>
    </location>
</feature>
<dbReference type="GO" id="GO:0003700">
    <property type="term" value="F:DNA-binding transcription factor activity"/>
    <property type="evidence" value="ECO:0007669"/>
    <property type="project" value="TreeGrafter"/>
</dbReference>
<keyword evidence="1" id="KW-0805">Transcription regulation</keyword>
<dbReference type="Pfam" id="PF09339">
    <property type="entry name" value="HTH_IclR"/>
    <property type="match status" value="1"/>
</dbReference>
<dbReference type="GO" id="GO:0045892">
    <property type="term" value="P:negative regulation of DNA-templated transcription"/>
    <property type="evidence" value="ECO:0007669"/>
    <property type="project" value="TreeGrafter"/>
</dbReference>
<evidence type="ECO:0000259" key="4">
    <source>
        <dbReference type="PROSITE" id="PS51077"/>
    </source>
</evidence>
<reference evidence="6 7" key="1">
    <citation type="submission" date="2019-11" db="EMBL/GenBank/DDBJ databases">
        <title>Comparative genomics of hydrocarbon-degrading Desulfosarcina strains.</title>
        <authorList>
            <person name="Watanabe M."/>
            <person name="Kojima H."/>
            <person name="Fukui M."/>
        </authorList>
    </citation>
    <scope>NUCLEOTIDE SEQUENCE [LARGE SCALE GENOMIC DNA]</scope>
    <source>
        <strain evidence="7">oXyS1</strain>
    </source>
</reference>
<dbReference type="PANTHER" id="PTHR30136">
    <property type="entry name" value="HELIX-TURN-HELIX TRANSCRIPTIONAL REGULATOR, ICLR FAMILY"/>
    <property type="match status" value="1"/>
</dbReference>